<dbReference type="InterPro" id="IPR001789">
    <property type="entry name" value="Sig_transdc_resp-reg_receiver"/>
</dbReference>
<dbReference type="CDD" id="cd00156">
    <property type="entry name" value="REC"/>
    <property type="match status" value="1"/>
</dbReference>
<protein>
    <recommendedName>
        <fullName evidence="3">Response regulatory domain-containing protein</fullName>
    </recommendedName>
</protein>
<dbReference type="PROSITE" id="PS50110">
    <property type="entry name" value="RESPONSE_REGULATORY"/>
    <property type="match status" value="1"/>
</dbReference>
<reference evidence="4 5" key="1">
    <citation type="submission" date="2016-01" db="EMBL/GenBank/DDBJ databases">
        <title>Annotation of Pseudomonas oryzihabitans USDA-ARS-USMARC-56511.</title>
        <authorList>
            <person name="Harhay G.P."/>
            <person name="Harhay D.M."/>
            <person name="Smith T.P.L."/>
            <person name="Bono J.L."/>
            <person name="Heaton M.P."/>
            <person name="Clawson M.L."/>
            <person name="Chitko-Mckown C.G."/>
            <person name="Capik S.F."/>
            <person name="DeDonder K.D."/>
            <person name="Apley M.D."/>
            <person name="Lubbers B.V."/>
            <person name="White B.J."/>
            <person name="Larson R.L."/>
        </authorList>
    </citation>
    <scope>NUCLEOTIDE SEQUENCE [LARGE SCALE GENOMIC DNA]</scope>
    <source>
        <strain evidence="4 5">USDA-ARS-USMARC-56511</strain>
    </source>
</reference>
<evidence type="ECO:0000313" key="4">
    <source>
        <dbReference type="EMBL" id="ALZ85086.1"/>
    </source>
</evidence>
<evidence type="ECO:0000256" key="2">
    <source>
        <dbReference type="PROSITE-ProRule" id="PRU00169"/>
    </source>
</evidence>
<dbReference type="SUPFAM" id="SSF52172">
    <property type="entry name" value="CheY-like"/>
    <property type="match status" value="1"/>
</dbReference>
<dbReference type="GO" id="GO:0000160">
    <property type="term" value="P:phosphorelay signal transduction system"/>
    <property type="evidence" value="ECO:0007669"/>
    <property type="project" value="InterPro"/>
</dbReference>
<dbReference type="AlphaFoldDB" id="A0A0U4P3T1"/>
<dbReference type="Gene3D" id="3.40.50.2300">
    <property type="match status" value="1"/>
</dbReference>
<feature type="domain" description="Response regulatory" evidence="3">
    <location>
        <begin position="4"/>
        <end position="117"/>
    </location>
</feature>
<dbReference type="PANTHER" id="PTHR44591">
    <property type="entry name" value="STRESS RESPONSE REGULATOR PROTEIN 1"/>
    <property type="match status" value="1"/>
</dbReference>
<proteinExistence type="predicted"/>
<evidence type="ECO:0000259" key="3">
    <source>
        <dbReference type="PROSITE" id="PS50110"/>
    </source>
</evidence>
<dbReference type="InterPro" id="IPR050595">
    <property type="entry name" value="Bact_response_regulator"/>
</dbReference>
<dbReference type="EMBL" id="CP013987">
    <property type="protein sequence ID" value="ALZ85086.1"/>
    <property type="molecule type" value="Genomic_DNA"/>
</dbReference>
<name>A0A0U4P3T1_9PSED</name>
<evidence type="ECO:0000313" key="5">
    <source>
        <dbReference type="Proteomes" id="UP000064137"/>
    </source>
</evidence>
<keyword evidence="1 2" id="KW-0597">Phosphoprotein</keyword>
<dbReference type="OrthoDB" id="9784719at2"/>
<feature type="modified residue" description="4-aspartylphosphate" evidence="2">
    <location>
        <position position="55"/>
    </location>
</feature>
<sequence length="118" mass="13457">MNRLVLIAEDERLLAEMLRDIFEEHECEVLVFSTADDACRYLEQNHPPLDLLFTDVRMPGSKTGFDLALSARRLQPTLPIVVSSGYFDGPAQHLSEMTLLPKPWNLERLLTVCSLKRS</sequence>
<organism evidence="4 5">
    <name type="scientific">Pseudomonas oryzihabitans</name>
    <dbReference type="NCBI Taxonomy" id="47885"/>
    <lineage>
        <taxon>Bacteria</taxon>
        <taxon>Pseudomonadati</taxon>
        <taxon>Pseudomonadota</taxon>
        <taxon>Gammaproteobacteria</taxon>
        <taxon>Pseudomonadales</taxon>
        <taxon>Pseudomonadaceae</taxon>
        <taxon>Pseudomonas</taxon>
    </lineage>
</organism>
<dbReference type="SMART" id="SM00448">
    <property type="entry name" value="REC"/>
    <property type="match status" value="1"/>
</dbReference>
<dbReference type="PANTHER" id="PTHR44591:SF21">
    <property type="entry name" value="TWO-COMPONENT RESPONSE REGULATOR"/>
    <property type="match status" value="1"/>
</dbReference>
<dbReference type="RefSeq" id="WP_059315256.1">
    <property type="nucleotide sequence ID" value="NZ_CP013987.1"/>
</dbReference>
<gene>
    <name evidence="4" type="ORF">APT59_13115</name>
</gene>
<dbReference type="Pfam" id="PF00072">
    <property type="entry name" value="Response_reg"/>
    <property type="match status" value="1"/>
</dbReference>
<dbReference type="InterPro" id="IPR011006">
    <property type="entry name" value="CheY-like_superfamily"/>
</dbReference>
<dbReference type="Proteomes" id="UP000064137">
    <property type="component" value="Chromosome"/>
</dbReference>
<accession>A0A0U4P3T1</accession>
<dbReference type="KEGG" id="por:APT59_13115"/>
<evidence type="ECO:0000256" key="1">
    <source>
        <dbReference type="ARBA" id="ARBA00022553"/>
    </source>
</evidence>